<evidence type="ECO:0000313" key="3">
    <source>
        <dbReference type="Proteomes" id="UP001054837"/>
    </source>
</evidence>
<evidence type="ECO:0000256" key="1">
    <source>
        <dbReference type="SAM" id="MobiDB-lite"/>
    </source>
</evidence>
<proteinExistence type="predicted"/>
<comment type="caution">
    <text evidence="2">The sequence shown here is derived from an EMBL/GenBank/DDBJ whole genome shotgun (WGS) entry which is preliminary data.</text>
</comment>
<keyword evidence="3" id="KW-1185">Reference proteome</keyword>
<organism evidence="2 3">
    <name type="scientific">Caerostris darwini</name>
    <dbReference type="NCBI Taxonomy" id="1538125"/>
    <lineage>
        <taxon>Eukaryota</taxon>
        <taxon>Metazoa</taxon>
        <taxon>Ecdysozoa</taxon>
        <taxon>Arthropoda</taxon>
        <taxon>Chelicerata</taxon>
        <taxon>Arachnida</taxon>
        <taxon>Araneae</taxon>
        <taxon>Araneomorphae</taxon>
        <taxon>Entelegynae</taxon>
        <taxon>Araneoidea</taxon>
        <taxon>Araneidae</taxon>
        <taxon>Caerostris</taxon>
    </lineage>
</organism>
<reference evidence="2 3" key="1">
    <citation type="submission" date="2021-06" db="EMBL/GenBank/DDBJ databases">
        <title>Caerostris darwini draft genome.</title>
        <authorList>
            <person name="Kono N."/>
            <person name="Arakawa K."/>
        </authorList>
    </citation>
    <scope>NUCLEOTIDE SEQUENCE [LARGE SCALE GENOMIC DNA]</scope>
</reference>
<evidence type="ECO:0000313" key="2">
    <source>
        <dbReference type="EMBL" id="GIX90450.1"/>
    </source>
</evidence>
<dbReference type="EMBL" id="BPLQ01002250">
    <property type="protein sequence ID" value="GIX90450.1"/>
    <property type="molecule type" value="Genomic_DNA"/>
</dbReference>
<sequence>MKKLFRSIFTFSYPPKTHVKSEVDEENIESVPSALNGSESKDLIQIIQLYHAHFHDDLDCKIKDNLNRNEKISKSINDFSISDIYLKENVRNHRYRKFSPIPEETEEDLAREEETTESPAFDEKVSG</sequence>
<feature type="region of interest" description="Disordered" evidence="1">
    <location>
        <begin position="96"/>
        <end position="127"/>
    </location>
</feature>
<dbReference type="AlphaFoldDB" id="A0AAV4P1L8"/>
<protein>
    <submittedName>
        <fullName evidence="2">Uncharacterized protein</fullName>
    </submittedName>
</protein>
<feature type="compositionally biased region" description="Acidic residues" evidence="1">
    <location>
        <begin position="103"/>
        <end position="116"/>
    </location>
</feature>
<gene>
    <name evidence="2" type="ORF">CDAR_74591</name>
</gene>
<dbReference type="Proteomes" id="UP001054837">
    <property type="component" value="Unassembled WGS sequence"/>
</dbReference>
<name>A0AAV4P1L8_9ARAC</name>
<accession>A0AAV4P1L8</accession>